<name>A0A518G2U4_9BACT</name>
<dbReference type="Proteomes" id="UP000318017">
    <property type="component" value="Chromosome"/>
</dbReference>
<evidence type="ECO:0008006" key="3">
    <source>
        <dbReference type="Google" id="ProtNLM"/>
    </source>
</evidence>
<dbReference type="EMBL" id="CP036298">
    <property type="protein sequence ID" value="QDV22921.1"/>
    <property type="molecule type" value="Genomic_DNA"/>
</dbReference>
<organism evidence="1 2">
    <name type="scientific">Aureliella helgolandensis</name>
    <dbReference type="NCBI Taxonomy" id="2527968"/>
    <lineage>
        <taxon>Bacteria</taxon>
        <taxon>Pseudomonadati</taxon>
        <taxon>Planctomycetota</taxon>
        <taxon>Planctomycetia</taxon>
        <taxon>Pirellulales</taxon>
        <taxon>Pirellulaceae</taxon>
        <taxon>Aureliella</taxon>
    </lineage>
</organism>
<evidence type="ECO:0000313" key="2">
    <source>
        <dbReference type="Proteomes" id="UP000318017"/>
    </source>
</evidence>
<dbReference type="OrthoDB" id="266309at2"/>
<gene>
    <name evidence="1" type="ORF">Q31a_12140</name>
</gene>
<dbReference type="AlphaFoldDB" id="A0A518G2U4"/>
<proteinExistence type="predicted"/>
<reference evidence="1 2" key="1">
    <citation type="submission" date="2019-02" db="EMBL/GenBank/DDBJ databases">
        <title>Deep-cultivation of Planctomycetes and their phenomic and genomic characterization uncovers novel biology.</title>
        <authorList>
            <person name="Wiegand S."/>
            <person name="Jogler M."/>
            <person name="Boedeker C."/>
            <person name="Pinto D."/>
            <person name="Vollmers J."/>
            <person name="Rivas-Marin E."/>
            <person name="Kohn T."/>
            <person name="Peeters S.H."/>
            <person name="Heuer A."/>
            <person name="Rast P."/>
            <person name="Oberbeckmann S."/>
            <person name="Bunk B."/>
            <person name="Jeske O."/>
            <person name="Meyerdierks A."/>
            <person name="Storesund J.E."/>
            <person name="Kallscheuer N."/>
            <person name="Luecker S."/>
            <person name="Lage O.M."/>
            <person name="Pohl T."/>
            <person name="Merkel B.J."/>
            <person name="Hornburger P."/>
            <person name="Mueller R.-W."/>
            <person name="Bruemmer F."/>
            <person name="Labrenz M."/>
            <person name="Spormann A.M."/>
            <person name="Op den Camp H."/>
            <person name="Overmann J."/>
            <person name="Amann R."/>
            <person name="Jetten M.S.M."/>
            <person name="Mascher T."/>
            <person name="Medema M.H."/>
            <person name="Devos D.P."/>
            <person name="Kaster A.-K."/>
            <person name="Ovreas L."/>
            <person name="Rohde M."/>
            <person name="Galperin M.Y."/>
            <person name="Jogler C."/>
        </authorList>
    </citation>
    <scope>NUCLEOTIDE SEQUENCE [LARGE SCALE GENOMIC DNA]</scope>
    <source>
        <strain evidence="1 2">Q31a</strain>
    </source>
</reference>
<sequence>MAFPIAVQVRERGATPRRMKTAYTAASRKAWHAVALRFHTEYRDKRFTEEHAREAGYVRRKGELLPRDSKAFRRSYTGRKLLLKGHTRPLEFSGKTRRAVRAVSISETSKGGKAAYRGANTFNFRHPKSNIRMSDEFRFITPREARELGEYYDLQLDRFLAEGDKS</sequence>
<dbReference type="RefSeq" id="WP_145075223.1">
    <property type="nucleotide sequence ID" value="NZ_CP036298.1"/>
</dbReference>
<dbReference type="KEGG" id="ahel:Q31a_12140"/>
<protein>
    <recommendedName>
        <fullName evidence="3">Phage virion morphogenesis family protein</fullName>
    </recommendedName>
</protein>
<accession>A0A518G2U4</accession>
<keyword evidence="2" id="KW-1185">Reference proteome</keyword>
<evidence type="ECO:0000313" key="1">
    <source>
        <dbReference type="EMBL" id="QDV22921.1"/>
    </source>
</evidence>